<dbReference type="OrthoDB" id="5427526at2759"/>
<dbReference type="AlphaFoldDB" id="A0A0M8N0D3"/>
<accession>A0A0M8N0D3</accession>
<sequence length="384" mass="41737">MPPSQRTPRHSRASSTADSYVTSPQNRRFSRASLHDAPTSFRDSLVQHDPMDISVLSTGGAGVSNGMGNLADELADAFSDSGEDDYYEDEIRGIDARRNGSERPDADDAGGSALKGGLFAANGGGRAEDLPPGLASPFRKSHQRRGSQYEGNDYKSDSDLDASGMAPSLAAKIDAVDLLARRGMEEYGSSVDDVLKRVINNLRDLGSQSSVEGSASRLITAHTALTTHLANQTRQLHNLTLQLLSPLSSPPDSETIDALLPLLTSLSEDMPRPSTSAFHSLTTLHSMTSELIQTLNYLSDTLHMSRQATVTATRRLKSAKELVAEIRREDELREEGEQWIARGNWSERLDKRECALVCGEVIGGFEDVCNGWRERLLAQAEPQA</sequence>
<dbReference type="Proteomes" id="UP000053831">
    <property type="component" value="Unassembled WGS sequence"/>
</dbReference>
<evidence type="ECO:0000256" key="1">
    <source>
        <dbReference type="SAM" id="MobiDB-lite"/>
    </source>
</evidence>
<reference evidence="2 3" key="1">
    <citation type="submission" date="2015-07" db="EMBL/GenBank/DDBJ databases">
        <title>The genome of the fungus Escovopsis weberi, a specialized disease agent of ant agriculture.</title>
        <authorList>
            <person name="de Man T.J."/>
            <person name="Stajich J.E."/>
            <person name="Kubicek C.P."/>
            <person name="Chenthamara K."/>
            <person name="Atanasova L."/>
            <person name="Druzhinina I.S."/>
            <person name="Birnbaum S."/>
            <person name="Barribeau S.M."/>
            <person name="Teiling C."/>
            <person name="Suen G."/>
            <person name="Currie C."/>
            <person name="Gerardo N.M."/>
        </authorList>
    </citation>
    <scope>NUCLEOTIDE SEQUENCE [LARGE SCALE GENOMIC DNA]</scope>
</reference>
<protein>
    <submittedName>
        <fullName evidence="2">Uncharacterized protein</fullName>
    </submittedName>
</protein>
<gene>
    <name evidence="2" type="ORF">ESCO_006357</name>
</gene>
<feature type="compositionally biased region" description="Basic and acidic residues" evidence="1">
    <location>
        <begin position="93"/>
        <end position="106"/>
    </location>
</feature>
<proteinExistence type="predicted"/>
<feature type="region of interest" description="Disordered" evidence="1">
    <location>
        <begin position="1"/>
        <end position="41"/>
    </location>
</feature>
<feature type="compositionally biased region" description="Polar residues" evidence="1">
    <location>
        <begin position="13"/>
        <end position="27"/>
    </location>
</feature>
<organism evidence="2 3">
    <name type="scientific">Escovopsis weberi</name>
    <dbReference type="NCBI Taxonomy" id="150374"/>
    <lineage>
        <taxon>Eukaryota</taxon>
        <taxon>Fungi</taxon>
        <taxon>Dikarya</taxon>
        <taxon>Ascomycota</taxon>
        <taxon>Pezizomycotina</taxon>
        <taxon>Sordariomycetes</taxon>
        <taxon>Hypocreomycetidae</taxon>
        <taxon>Hypocreales</taxon>
        <taxon>Hypocreaceae</taxon>
        <taxon>Escovopsis</taxon>
    </lineage>
</organism>
<dbReference type="EMBL" id="LGSR01000026">
    <property type="protein sequence ID" value="KOS17350.1"/>
    <property type="molecule type" value="Genomic_DNA"/>
</dbReference>
<keyword evidence="3" id="KW-1185">Reference proteome</keyword>
<name>A0A0M8N0D3_ESCWE</name>
<evidence type="ECO:0000313" key="2">
    <source>
        <dbReference type="EMBL" id="KOS17350.1"/>
    </source>
</evidence>
<feature type="region of interest" description="Disordered" evidence="1">
    <location>
        <begin position="93"/>
        <end position="159"/>
    </location>
</feature>
<evidence type="ECO:0000313" key="3">
    <source>
        <dbReference type="Proteomes" id="UP000053831"/>
    </source>
</evidence>
<comment type="caution">
    <text evidence="2">The sequence shown here is derived from an EMBL/GenBank/DDBJ whole genome shotgun (WGS) entry which is preliminary data.</text>
</comment>